<reference evidence="7 8" key="1">
    <citation type="journal article" date="2017" name="Curr. Biol.">
        <title>Genome architecture and evolution of a unichromosomal asexual nematode.</title>
        <authorList>
            <person name="Fradin H."/>
            <person name="Zegar C."/>
            <person name="Gutwein M."/>
            <person name="Lucas J."/>
            <person name="Kovtun M."/>
            <person name="Corcoran D."/>
            <person name="Baugh L.R."/>
            <person name="Kiontke K."/>
            <person name="Gunsalus K."/>
            <person name="Fitch D.H."/>
            <person name="Piano F."/>
        </authorList>
    </citation>
    <scope>NUCLEOTIDE SEQUENCE [LARGE SCALE GENOMIC DNA]</scope>
    <source>
        <strain evidence="7">PF1309</strain>
    </source>
</reference>
<dbReference type="PANTHER" id="PTHR13072">
    <property type="entry name" value="DYNACTIN 6"/>
    <property type="match status" value="1"/>
</dbReference>
<evidence type="ECO:0000313" key="7">
    <source>
        <dbReference type="EMBL" id="PAV67713.1"/>
    </source>
</evidence>
<dbReference type="STRING" id="2018661.A0A2A2K1F4"/>
<dbReference type="Gene3D" id="2.160.10.10">
    <property type="entry name" value="Hexapeptide repeat proteins"/>
    <property type="match status" value="1"/>
</dbReference>
<dbReference type="SUPFAM" id="SSF51161">
    <property type="entry name" value="Trimeric LpxA-like enzymes"/>
    <property type="match status" value="1"/>
</dbReference>
<accession>A0A2A2K1F4</accession>
<evidence type="ECO:0000256" key="1">
    <source>
        <dbReference type="ARBA" id="ARBA00004245"/>
    </source>
</evidence>
<proteinExistence type="inferred from homology"/>
<dbReference type="EMBL" id="LIAE01009884">
    <property type="protein sequence ID" value="PAV67713.1"/>
    <property type="molecule type" value="Genomic_DNA"/>
</dbReference>
<dbReference type="Proteomes" id="UP000218231">
    <property type="component" value="Unassembled WGS sequence"/>
</dbReference>
<comment type="caution">
    <text evidence="7">The sequence shown here is derived from an EMBL/GenBank/DDBJ whole genome shotgun (WGS) entry which is preliminary data.</text>
</comment>
<dbReference type="InterPro" id="IPR027777">
    <property type="entry name" value="DCTN6"/>
</dbReference>
<dbReference type="GO" id="GO:0007052">
    <property type="term" value="P:mitotic spindle organization"/>
    <property type="evidence" value="ECO:0007669"/>
    <property type="project" value="TreeGrafter"/>
</dbReference>
<dbReference type="GO" id="GO:0070840">
    <property type="term" value="F:dynein complex binding"/>
    <property type="evidence" value="ECO:0007669"/>
    <property type="project" value="TreeGrafter"/>
</dbReference>
<comment type="function">
    <text evidence="6">Part of the dynactin complex that activates the molecular motor dynein for ultra-processive transport along microtubules.</text>
</comment>
<dbReference type="AlphaFoldDB" id="A0A2A2K1F4"/>
<evidence type="ECO:0000256" key="5">
    <source>
        <dbReference type="ARBA" id="ARBA00023212"/>
    </source>
</evidence>
<keyword evidence="5" id="KW-0206">Cytoskeleton</keyword>
<name>A0A2A2K1F4_9BILA</name>
<dbReference type="CDD" id="cd04646">
    <property type="entry name" value="LbH_Dynactin_6"/>
    <property type="match status" value="1"/>
</dbReference>
<evidence type="ECO:0000256" key="3">
    <source>
        <dbReference type="ARBA" id="ARBA00016573"/>
    </source>
</evidence>
<dbReference type="GO" id="GO:0005869">
    <property type="term" value="C:dynactin complex"/>
    <property type="evidence" value="ECO:0007669"/>
    <property type="project" value="InterPro"/>
</dbReference>
<evidence type="ECO:0000256" key="4">
    <source>
        <dbReference type="ARBA" id="ARBA00022490"/>
    </source>
</evidence>
<evidence type="ECO:0000256" key="6">
    <source>
        <dbReference type="ARBA" id="ARBA00034687"/>
    </source>
</evidence>
<comment type="subcellular location">
    <subcellularLocation>
        <location evidence="1">Cytoplasm</location>
        <location evidence="1">Cytoskeleton</location>
    </subcellularLocation>
</comment>
<comment type="similarity">
    <text evidence="2">Belongs to the dynactin subunits 5/6 family. Dynactin subunit 6 subfamily.</text>
</comment>
<dbReference type="PANTHER" id="PTHR13072:SF0">
    <property type="entry name" value="DYNACTIN SUBUNIT 6"/>
    <property type="match status" value="1"/>
</dbReference>
<organism evidence="7 8">
    <name type="scientific">Diploscapter pachys</name>
    <dbReference type="NCBI Taxonomy" id="2018661"/>
    <lineage>
        <taxon>Eukaryota</taxon>
        <taxon>Metazoa</taxon>
        <taxon>Ecdysozoa</taxon>
        <taxon>Nematoda</taxon>
        <taxon>Chromadorea</taxon>
        <taxon>Rhabditida</taxon>
        <taxon>Rhabditina</taxon>
        <taxon>Rhabditomorpha</taxon>
        <taxon>Rhabditoidea</taxon>
        <taxon>Rhabditidae</taxon>
        <taxon>Diploscapter</taxon>
    </lineage>
</organism>
<evidence type="ECO:0000256" key="2">
    <source>
        <dbReference type="ARBA" id="ARBA00007719"/>
    </source>
</evidence>
<protein>
    <recommendedName>
        <fullName evidence="3">Dynactin subunit 6</fullName>
    </recommendedName>
</protein>
<dbReference type="OrthoDB" id="2355at2759"/>
<evidence type="ECO:0000313" key="8">
    <source>
        <dbReference type="Proteomes" id="UP000218231"/>
    </source>
</evidence>
<dbReference type="InterPro" id="IPR011004">
    <property type="entry name" value="Trimer_LpxA-like_sf"/>
</dbReference>
<keyword evidence="8" id="KW-1185">Reference proteome</keyword>
<sequence>MVAKSARLSGKISLGEGTVVHPFAVIRADRAPIHLGHNNIVEEGALIENVDPSGEPMRIGNENVFEVQCVVRAKSIGNNNSIQVQADLKQGAQIANGCSIGPRCVVPEDDVLPDRTVIYGGDNKRRIAHENPPSSLDDCETLRKILPTYHKMHQPNA</sequence>
<gene>
    <name evidence="7" type="ORF">WR25_04225</name>
</gene>
<keyword evidence="4" id="KW-0963">Cytoplasm</keyword>